<name>A0A919TZ46_9CELL</name>
<evidence type="ECO:0000256" key="6">
    <source>
        <dbReference type="ARBA" id="ARBA00022692"/>
    </source>
</evidence>
<dbReference type="GO" id="GO:0000009">
    <property type="term" value="F:alpha-1,6-mannosyltransferase activity"/>
    <property type="evidence" value="ECO:0007669"/>
    <property type="project" value="InterPro"/>
</dbReference>
<keyword evidence="8 10" id="KW-1133">Transmembrane helix</keyword>
<dbReference type="GO" id="GO:0004376">
    <property type="term" value="F:GPI mannosyltransferase activity"/>
    <property type="evidence" value="ECO:0007669"/>
    <property type="project" value="InterPro"/>
</dbReference>
<proteinExistence type="predicted"/>
<dbReference type="EMBL" id="BONK01000003">
    <property type="protein sequence ID" value="GIG20468.1"/>
    <property type="molecule type" value="Genomic_DNA"/>
</dbReference>
<evidence type="ECO:0000256" key="4">
    <source>
        <dbReference type="ARBA" id="ARBA00022676"/>
    </source>
</evidence>
<feature type="transmembrane region" description="Helical" evidence="10">
    <location>
        <begin position="428"/>
        <end position="449"/>
    </location>
</feature>
<feature type="transmembrane region" description="Helical" evidence="10">
    <location>
        <begin position="191"/>
        <end position="212"/>
    </location>
</feature>
<feature type="transmembrane region" description="Helical" evidence="10">
    <location>
        <begin position="162"/>
        <end position="179"/>
    </location>
</feature>
<evidence type="ECO:0000313" key="11">
    <source>
        <dbReference type="EMBL" id="GIG20468.1"/>
    </source>
</evidence>
<comment type="caution">
    <text evidence="11">The sequence shown here is derived from an EMBL/GenBank/DDBJ whole genome shotgun (WGS) entry which is preliminary data.</text>
</comment>
<feature type="transmembrane region" description="Helical" evidence="10">
    <location>
        <begin position="403"/>
        <end position="421"/>
    </location>
</feature>
<gene>
    <name evidence="11" type="ORF">Cch01nite_11920</name>
</gene>
<feature type="transmembrane region" description="Helical" evidence="10">
    <location>
        <begin position="232"/>
        <end position="259"/>
    </location>
</feature>
<evidence type="ECO:0000256" key="3">
    <source>
        <dbReference type="ARBA" id="ARBA00022502"/>
    </source>
</evidence>
<feature type="transmembrane region" description="Helical" evidence="10">
    <location>
        <begin position="353"/>
        <end position="371"/>
    </location>
</feature>
<keyword evidence="4" id="KW-0328">Glycosyltransferase</keyword>
<evidence type="ECO:0000256" key="10">
    <source>
        <dbReference type="SAM" id="Phobius"/>
    </source>
</evidence>
<evidence type="ECO:0000256" key="2">
    <source>
        <dbReference type="ARBA" id="ARBA00004687"/>
    </source>
</evidence>
<dbReference type="PANTHER" id="PTHR12468">
    <property type="entry name" value="GPI MANNOSYLTRANSFERASE 2"/>
    <property type="match status" value="1"/>
</dbReference>
<protein>
    <recommendedName>
        <fullName evidence="13">Glycosyltransferase RgtA/B/C/D-like domain-containing protein</fullName>
    </recommendedName>
</protein>
<dbReference type="GO" id="GO:0031501">
    <property type="term" value="C:mannosyltransferase complex"/>
    <property type="evidence" value="ECO:0007669"/>
    <property type="project" value="TreeGrafter"/>
</dbReference>
<dbReference type="GO" id="GO:0016020">
    <property type="term" value="C:membrane"/>
    <property type="evidence" value="ECO:0007669"/>
    <property type="project" value="GOC"/>
</dbReference>
<dbReference type="GO" id="GO:0006506">
    <property type="term" value="P:GPI anchor biosynthetic process"/>
    <property type="evidence" value="ECO:0007669"/>
    <property type="project" value="UniProtKB-KW"/>
</dbReference>
<dbReference type="Proteomes" id="UP000632740">
    <property type="component" value="Unassembled WGS sequence"/>
</dbReference>
<dbReference type="PANTHER" id="PTHR12468:SF2">
    <property type="entry name" value="GPI MANNOSYLTRANSFERASE 2"/>
    <property type="match status" value="1"/>
</dbReference>
<dbReference type="InterPro" id="IPR007315">
    <property type="entry name" value="PIG-V/Gpi18"/>
</dbReference>
<evidence type="ECO:0000256" key="7">
    <source>
        <dbReference type="ARBA" id="ARBA00022824"/>
    </source>
</evidence>
<evidence type="ECO:0000313" key="12">
    <source>
        <dbReference type="Proteomes" id="UP000632740"/>
    </source>
</evidence>
<comment type="subcellular location">
    <subcellularLocation>
        <location evidence="1">Endoplasmic reticulum membrane</location>
        <topology evidence="1">Multi-pass membrane protein</topology>
    </subcellularLocation>
</comment>
<evidence type="ECO:0000256" key="1">
    <source>
        <dbReference type="ARBA" id="ARBA00004477"/>
    </source>
</evidence>
<keyword evidence="3" id="KW-0337">GPI-anchor biosynthesis</keyword>
<evidence type="ECO:0008006" key="13">
    <source>
        <dbReference type="Google" id="ProtNLM"/>
    </source>
</evidence>
<feature type="transmembrane region" description="Helical" evidence="10">
    <location>
        <begin position="75"/>
        <end position="93"/>
    </location>
</feature>
<keyword evidence="12" id="KW-1185">Reference proteome</keyword>
<accession>A0A919TZ46</accession>
<reference evidence="11" key="1">
    <citation type="submission" date="2021-01" db="EMBL/GenBank/DDBJ databases">
        <title>Whole genome shotgun sequence of Cellulomonas chitinilytica NBRC 110799.</title>
        <authorList>
            <person name="Komaki H."/>
            <person name="Tamura T."/>
        </authorList>
    </citation>
    <scope>NUCLEOTIDE SEQUENCE</scope>
    <source>
        <strain evidence="11">NBRC 110799</strain>
    </source>
</reference>
<evidence type="ECO:0000256" key="9">
    <source>
        <dbReference type="ARBA" id="ARBA00023136"/>
    </source>
</evidence>
<feature type="transmembrane region" description="Helical" evidence="10">
    <location>
        <begin position="378"/>
        <end position="397"/>
    </location>
</feature>
<sequence length="455" mass="48456">MPEHTAAAATHTSAPSTLDLLGESDVDRTFWRPGTPYAPPVDESVDIMRGGPVVQTAERASAPTVATPRAPTARVLGAFVLVAAVLAAVVTAADGGRQNPDPTLRAPSWLDGWYQYDAGWYRHIVESGYSYTPGQQSSIAFFPVYPMGVRALRAVVDDTQTAGTLLALLAGAGAVLLFARWAWTRLPRRSAVAAVGVLLLYPYAMFLYGAMYADSLFLLCAIGSFVLLERRWYLAAGLVGALATAGRPVGVAVVVGLVVRTIELIAQDRAAGDGPVGPRDLVQAVRGVRPRHLGVLASVLGIAGWCVYLWLAFGNPVAFVAVESAPGWDQGAGPRTWLKIAYAGTLVKGPRDIAILLTIQAVVCLCAVLLLRRVWQRFGWGYLAYAAVVLAIPILGTKDFMGTGRYALVAFPALAAAGDFLATRRRRWVLVAVLCASAALLLVLTWLFGRSVEVS</sequence>
<keyword evidence="9 10" id="KW-0472">Membrane</keyword>
<keyword evidence="5" id="KW-0808">Transferase</keyword>
<dbReference type="AlphaFoldDB" id="A0A919TZ46"/>
<keyword evidence="7" id="KW-0256">Endoplasmic reticulum</keyword>
<organism evidence="11 12">
    <name type="scientific">Cellulomonas chitinilytica</name>
    <dbReference type="NCBI Taxonomy" id="398759"/>
    <lineage>
        <taxon>Bacteria</taxon>
        <taxon>Bacillati</taxon>
        <taxon>Actinomycetota</taxon>
        <taxon>Actinomycetes</taxon>
        <taxon>Micrococcales</taxon>
        <taxon>Cellulomonadaceae</taxon>
        <taxon>Cellulomonas</taxon>
    </lineage>
</organism>
<evidence type="ECO:0000256" key="8">
    <source>
        <dbReference type="ARBA" id="ARBA00022989"/>
    </source>
</evidence>
<comment type="pathway">
    <text evidence="2">Glycolipid biosynthesis; glycosylphosphatidylinositol-anchor biosynthesis.</text>
</comment>
<feature type="transmembrane region" description="Helical" evidence="10">
    <location>
        <begin position="293"/>
        <end position="313"/>
    </location>
</feature>
<keyword evidence="6 10" id="KW-0812">Transmembrane</keyword>
<evidence type="ECO:0000256" key="5">
    <source>
        <dbReference type="ARBA" id="ARBA00022679"/>
    </source>
</evidence>